<evidence type="ECO:0000313" key="2">
    <source>
        <dbReference type="Proteomes" id="UP000824162"/>
    </source>
</evidence>
<dbReference type="Gene3D" id="1.20.1500.10">
    <property type="entry name" value="YheA/YmcA-like"/>
    <property type="match status" value="1"/>
</dbReference>
<dbReference type="SUPFAM" id="SSF158622">
    <property type="entry name" value="YheA/YmcA-like"/>
    <property type="match status" value="1"/>
</dbReference>
<accession>A0A9D1TL76</accession>
<dbReference type="Proteomes" id="UP000824162">
    <property type="component" value="Unassembled WGS sequence"/>
</dbReference>
<dbReference type="InterPro" id="IPR010368">
    <property type="entry name" value="Com_YlbF"/>
</dbReference>
<reference evidence="1" key="2">
    <citation type="submission" date="2021-04" db="EMBL/GenBank/DDBJ databases">
        <authorList>
            <person name="Gilroy R."/>
        </authorList>
    </citation>
    <scope>NUCLEOTIDE SEQUENCE</scope>
    <source>
        <strain evidence="1">5790</strain>
    </source>
</reference>
<sequence length="131" mass="14786">MKNSEIFDKARELGELIKNSEAKKRAEETSERLAADKEASALIDRYNSIREQKYEELTKGQPTPEDAKNANEYIQAEFEKIAGNPVIKDYLEAAREYEMLLSQMDSILKHFIVGEQEQGCSGSCEGCSGCR</sequence>
<proteinExistence type="predicted"/>
<dbReference type="AlphaFoldDB" id="A0A9D1TL76"/>
<dbReference type="Pfam" id="PF06133">
    <property type="entry name" value="Com_YlbF"/>
    <property type="match status" value="1"/>
</dbReference>
<evidence type="ECO:0000313" key="1">
    <source>
        <dbReference type="EMBL" id="HIV85515.1"/>
    </source>
</evidence>
<name>A0A9D1TL76_9FIRM</name>
<dbReference type="EMBL" id="DXIJ01000034">
    <property type="protein sequence ID" value="HIV85515.1"/>
    <property type="molecule type" value="Genomic_DNA"/>
</dbReference>
<comment type="caution">
    <text evidence="1">The sequence shown here is derived from an EMBL/GenBank/DDBJ whole genome shotgun (WGS) entry which is preliminary data.</text>
</comment>
<dbReference type="InterPro" id="IPR023378">
    <property type="entry name" value="YheA/YmcA-like_dom_sf"/>
</dbReference>
<gene>
    <name evidence="1" type="ORF">H9900_01755</name>
</gene>
<reference evidence="1" key="1">
    <citation type="journal article" date="2021" name="PeerJ">
        <title>Extensive microbial diversity within the chicken gut microbiome revealed by metagenomics and culture.</title>
        <authorList>
            <person name="Gilroy R."/>
            <person name="Ravi A."/>
            <person name="Getino M."/>
            <person name="Pursley I."/>
            <person name="Horton D.L."/>
            <person name="Alikhan N.F."/>
            <person name="Baker D."/>
            <person name="Gharbi K."/>
            <person name="Hall N."/>
            <person name="Watson M."/>
            <person name="Adriaenssens E.M."/>
            <person name="Foster-Nyarko E."/>
            <person name="Jarju S."/>
            <person name="Secka A."/>
            <person name="Antonio M."/>
            <person name="Oren A."/>
            <person name="Chaudhuri R.R."/>
            <person name="La Ragione R."/>
            <person name="Hildebrand F."/>
            <person name="Pallen M.J."/>
        </authorList>
    </citation>
    <scope>NUCLEOTIDE SEQUENCE</scope>
    <source>
        <strain evidence="1">5790</strain>
    </source>
</reference>
<organism evidence="1 2">
    <name type="scientific">Candidatus Monoglobus merdigallinarum</name>
    <dbReference type="NCBI Taxonomy" id="2838698"/>
    <lineage>
        <taxon>Bacteria</taxon>
        <taxon>Bacillati</taxon>
        <taxon>Bacillota</taxon>
        <taxon>Clostridia</taxon>
        <taxon>Monoglobales</taxon>
        <taxon>Monoglobaceae</taxon>
        <taxon>Monoglobus</taxon>
    </lineage>
</organism>
<protein>
    <submittedName>
        <fullName evidence="1">YlbF family regulator</fullName>
    </submittedName>
</protein>